<dbReference type="InterPro" id="IPR036005">
    <property type="entry name" value="Creatinase/aminopeptidase-like"/>
</dbReference>
<dbReference type="Pfam" id="PF01321">
    <property type="entry name" value="Creatinase_N"/>
    <property type="match status" value="1"/>
</dbReference>
<feature type="region of interest" description="Disordered" evidence="1">
    <location>
        <begin position="1"/>
        <end position="27"/>
    </location>
</feature>
<dbReference type="EMBL" id="LT629799">
    <property type="protein sequence ID" value="SDU93069.1"/>
    <property type="molecule type" value="Genomic_DNA"/>
</dbReference>
<keyword evidence="4" id="KW-0031">Aminopeptidase</keyword>
<dbReference type="InterPro" id="IPR050659">
    <property type="entry name" value="Peptidase_M24B"/>
</dbReference>
<evidence type="ECO:0000313" key="4">
    <source>
        <dbReference type="EMBL" id="SDU93069.1"/>
    </source>
</evidence>
<accession>A0A1H2MIR3</accession>
<evidence type="ECO:0000256" key="1">
    <source>
        <dbReference type="SAM" id="MobiDB-lite"/>
    </source>
</evidence>
<dbReference type="Gene3D" id="3.40.350.10">
    <property type="entry name" value="Creatinase/prolidase N-terminal domain"/>
    <property type="match status" value="1"/>
</dbReference>
<dbReference type="SUPFAM" id="SSF53092">
    <property type="entry name" value="Creatinase/prolidase N-terminal domain"/>
    <property type="match status" value="1"/>
</dbReference>
<reference evidence="5" key="1">
    <citation type="submission" date="2016-10" db="EMBL/GenBank/DDBJ databases">
        <authorList>
            <person name="Varghese N."/>
            <person name="Submissions S."/>
        </authorList>
    </citation>
    <scope>NUCLEOTIDE SEQUENCE [LARGE SCALE GENOMIC DNA]</scope>
    <source>
        <strain evidence="5">DSM 21743</strain>
    </source>
</reference>
<dbReference type="PANTHER" id="PTHR46112">
    <property type="entry name" value="AMINOPEPTIDASE"/>
    <property type="match status" value="1"/>
</dbReference>
<dbReference type="STRING" id="546874.SAMN04488544_2148"/>
<evidence type="ECO:0000313" key="5">
    <source>
        <dbReference type="Proteomes" id="UP000198825"/>
    </source>
</evidence>
<proteinExistence type="predicted"/>
<sequence>MTVLDRDTSSPTPSGAPSGAPSGPGAFEPRLPAAVLLELQERVRARLAADGLDAVVSDDPEDVAYLTGFFHHPCERPVAVWLDTDGATLLLPELEREHAEAQHAQARLAVYGEFPGERSPWLALADAVGPAVSGLTVGLGPAISQRRWTGLRTAVRVADWVPTELLGEVRAVKHPAELALHREAARITDVMLDAGLELVREGLANGSLPSEAELASHVGKVGTATMYGEHADVVVVSPLAGGLVYAGANSAHPHGLPSAYRLRPGDTFMLSLGCAVGGRFVEGERTYVLGRPTDDQRRYHDTVRRAQALGAQVLRPGVTCEEANRRCLAVIEDAGLGQFLRHRQGHGIGLGMHEPPWLAPGDDTPLAAGMVVSNEPGLYVPGHAGYRISDSMLVTETGAEPLTSHPRDLDSCVVEL</sequence>
<dbReference type="InterPro" id="IPR029149">
    <property type="entry name" value="Creatin/AminoP/Spt16_N"/>
</dbReference>
<evidence type="ECO:0000259" key="2">
    <source>
        <dbReference type="Pfam" id="PF00557"/>
    </source>
</evidence>
<evidence type="ECO:0000259" key="3">
    <source>
        <dbReference type="Pfam" id="PF01321"/>
    </source>
</evidence>
<dbReference type="Pfam" id="PF00557">
    <property type="entry name" value="Peptidase_M24"/>
    <property type="match status" value="1"/>
</dbReference>
<dbReference type="OrthoDB" id="9806388at2"/>
<name>A0A1H2MIR3_9ACTN</name>
<dbReference type="SUPFAM" id="SSF55920">
    <property type="entry name" value="Creatinase/aminopeptidase"/>
    <property type="match status" value="1"/>
</dbReference>
<dbReference type="AlphaFoldDB" id="A0A1H2MIR3"/>
<feature type="domain" description="Creatinase N-terminal" evidence="3">
    <location>
        <begin position="41"/>
        <end position="170"/>
    </location>
</feature>
<dbReference type="Proteomes" id="UP000198825">
    <property type="component" value="Chromosome I"/>
</dbReference>
<dbReference type="PANTHER" id="PTHR46112:SF2">
    <property type="entry name" value="XAA-PRO AMINOPEPTIDASE P-RELATED"/>
    <property type="match status" value="1"/>
</dbReference>
<feature type="domain" description="Peptidase M24" evidence="2">
    <location>
        <begin position="180"/>
        <end position="396"/>
    </location>
</feature>
<organism evidence="4 5">
    <name type="scientific">Microlunatus sagamiharensis</name>
    <dbReference type="NCBI Taxonomy" id="546874"/>
    <lineage>
        <taxon>Bacteria</taxon>
        <taxon>Bacillati</taxon>
        <taxon>Actinomycetota</taxon>
        <taxon>Actinomycetes</taxon>
        <taxon>Propionibacteriales</taxon>
        <taxon>Propionibacteriaceae</taxon>
        <taxon>Microlunatus</taxon>
    </lineage>
</organism>
<dbReference type="InterPro" id="IPR000587">
    <property type="entry name" value="Creatinase_N"/>
</dbReference>
<feature type="compositionally biased region" description="Low complexity" evidence="1">
    <location>
        <begin position="9"/>
        <end position="26"/>
    </location>
</feature>
<gene>
    <name evidence="4" type="ORF">SAMN04488544_2148</name>
</gene>
<keyword evidence="5" id="KW-1185">Reference proteome</keyword>
<dbReference type="RefSeq" id="WP_091074401.1">
    <property type="nucleotide sequence ID" value="NZ_LT629799.1"/>
</dbReference>
<dbReference type="Gene3D" id="3.90.230.10">
    <property type="entry name" value="Creatinase/methionine aminopeptidase superfamily"/>
    <property type="match status" value="1"/>
</dbReference>
<keyword evidence="4" id="KW-0645">Protease</keyword>
<protein>
    <submittedName>
        <fullName evidence="4">Xaa-Pro aminopeptidase</fullName>
    </submittedName>
</protein>
<dbReference type="InterPro" id="IPR000994">
    <property type="entry name" value="Pept_M24"/>
</dbReference>
<keyword evidence="4" id="KW-0378">Hydrolase</keyword>
<dbReference type="GO" id="GO:0004177">
    <property type="term" value="F:aminopeptidase activity"/>
    <property type="evidence" value="ECO:0007669"/>
    <property type="project" value="UniProtKB-KW"/>
</dbReference>